<dbReference type="EMBL" id="CP031555">
    <property type="protein sequence ID" value="AXO15245.1"/>
    <property type="molecule type" value="Genomic_DNA"/>
</dbReference>
<protein>
    <submittedName>
        <fullName evidence="1">Uncharacterized protein</fullName>
    </submittedName>
</protein>
<evidence type="ECO:0000313" key="2">
    <source>
        <dbReference type="Proteomes" id="UP000256971"/>
    </source>
</evidence>
<proteinExistence type="predicted"/>
<accession>A0ABN5NJ37</accession>
<keyword evidence="2" id="KW-1185">Reference proteome</keyword>
<evidence type="ECO:0000313" key="1">
    <source>
        <dbReference type="EMBL" id="AXO15245.1"/>
    </source>
</evidence>
<reference evidence="1 2" key="1">
    <citation type="submission" date="2018-08" db="EMBL/GenBank/DDBJ databases">
        <title>Complete genome sequence of type strain Thalassospira indica MCCC 1A01103T, isolated from isolated from deep seawater of the Indian Ocean.</title>
        <authorList>
            <person name="Liu Y."/>
        </authorList>
    </citation>
    <scope>NUCLEOTIDE SEQUENCE [LARGE SCALE GENOMIC DNA]</scope>
    <source>
        <strain evidence="1 2">PB8BT</strain>
    </source>
</reference>
<sequence length="63" mass="7485">MIGKLRVVIQRTYQRRGGSIFLNHRHFLQMIQLGSVRLLLMMKPDAKQLMQVARLHFDGQRDH</sequence>
<organism evidence="1 2">
    <name type="scientific">Thalassospira indica</name>
    <dbReference type="NCBI Taxonomy" id="1891279"/>
    <lineage>
        <taxon>Bacteria</taxon>
        <taxon>Pseudomonadati</taxon>
        <taxon>Pseudomonadota</taxon>
        <taxon>Alphaproteobacteria</taxon>
        <taxon>Rhodospirillales</taxon>
        <taxon>Thalassospiraceae</taxon>
        <taxon>Thalassospira</taxon>
    </lineage>
</organism>
<gene>
    <name evidence="1" type="ORF">DY252_14155</name>
</gene>
<dbReference type="Proteomes" id="UP000256971">
    <property type="component" value="Chromosome"/>
</dbReference>
<name>A0ABN5NJ37_9PROT</name>